<feature type="compositionally biased region" description="Basic and acidic residues" evidence="4">
    <location>
        <begin position="1039"/>
        <end position="1052"/>
    </location>
</feature>
<feature type="compositionally biased region" description="Basic and acidic residues" evidence="4">
    <location>
        <begin position="1005"/>
        <end position="1017"/>
    </location>
</feature>
<gene>
    <name evidence="6" type="ORF">C5471_22735</name>
</gene>
<evidence type="ECO:0000313" key="6">
    <source>
        <dbReference type="EMBL" id="NHB90355.1"/>
    </source>
</evidence>
<protein>
    <submittedName>
        <fullName evidence="6">DNA primase</fullName>
    </submittedName>
</protein>
<dbReference type="EMBL" id="PUJU01000097">
    <property type="protein sequence ID" value="NHB90355.1"/>
    <property type="molecule type" value="Genomic_DNA"/>
</dbReference>
<dbReference type="RefSeq" id="WP_133813334.1">
    <property type="nucleotide sequence ID" value="NZ_CAWPIF010000097.1"/>
</dbReference>
<dbReference type="PANTHER" id="PTHR30313:SF2">
    <property type="entry name" value="DNA PRIMASE"/>
    <property type="match status" value="1"/>
</dbReference>
<evidence type="ECO:0000256" key="2">
    <source>
        <dbReference type="ARBA" id="ARBA00022771"/>
    </source>
</evidence>
<dbReference type="Gene3D" id="3.90.980.10">
    <property type="entry name" value="DNA primase, catalytic core, N-terminal domain"/>
    <property type="match status" value="1"/>
</dbReference>
<dbReference type="SUPFAM" id="SSF56731">
    <property type="entry name" value="DNA primase core"/>
    <property type="match status" value="1"/>
</dbReference>
<sequence>MTRVPDTDLARLKQTVSLLGLARKQGRPMKKRGEDYVLRCPFHHEKTPSMVISPAKNLYHCFGCGAAGSVLDWVIQTEGVTLKIAIRRLRELAGLPDMDNTVVAASSLAAQPGSQSAPLPRPKLADLDDDGQALLHQVIDFYHQNLLASPEAKAWLEKRGLHHPELVSHFKLGYAGHHGISGSAGLLPSKDSQEGQQLRGKLSGLGVLRTTTRQDHFRGCVVVPIIGWAESASVASRGRVLQLYGRRTQPDYKVLKDSPKHLYLSSPLAGVWNESTMQASNEIILCEALIDAMTFWCAGFRNVIAAFGVNGFNREHLAALQYHGVKRVLIAFDRDEAGDRGAASVAADLLEAGIEAWRVQFPPGMDANDYAVKSGNAEHALGLALQQAVWLGQGTAPGAVFSHERPVSSDMTEKPQSAGVAESSSLAAPPELTVAPVPCERTACGELLMKSGPRVWRIRGMKKSPVPDVMKVNVQVRDETSGLFHVDTLDMYHARHRQNYISTAAQELECELSVIKREAGRVLLMLEQQQDAQQQADVEASGTTAVTVSAEDEAAALALLKSPNLTEQIINDMAACGVVGESTNLLTGYLAAVSRKLDKPLAVLIQSSSAAGKSSLMEAVLNLMPEEERIQYSAMTGQSLYYLGETSLQHKILAIAEEEGVRQAAYALKLLQSDGELKIASTGKNEQSGELVTREYRVQGPVMLMLTTTAIDVDEELLNRCLVLTVNESREQTQAIHAMQRHRQTLEGLLADSEKSYLTQLHQNAQRLLRPLKVVNPYAHKLTFLSDKTRMRRDHMKYLTLIQAIALLHQYQREVKKTTHRGQVIEYIEVTQDDIALANQLAHDVLGRTLDEMPPQTRKLLLLIQAMVNEQAQIQHCQPNEVRFTRRDIRAFTHWSDSQLKNHCQRLTEMEYLLSHGGSRGHLLHYELLWDGEDNGAAHLCGLLDVGEPDSETAGSEHKSDLNARKSDRESSQSASSLGQVWSKSGEEKPASARTAQRPSGAPVRADENAVIRENNHGDALPVPDRDKTPKAAPTGQESKSDLNARKSDRESSQSASSLGQVWSKPGEEKPASAQTAQGKTGAPVRADENAIIRGKNKIAPPPAASAAHPQSKTEVNHGKP</sequence>
<evidence type="ECO:0000256" key="1">
    <source>
        <dbReference type="ARBA" id="ARBA00022723"/>
    </source>
</evidence>
<dbReference type="Pfam" id="PF13155">
    <property type="entry name" value="Toprim_2"/>
    <property type="match status" value="1"/>
</dbReference>
<dbReference type="Proteomes" id="UP000697802">
    <property type="component" value="Unassembled WGS sequence"/>
</dbReference>
<feature type="compositionally biased region" description="Polar residues" evidence="4">
    <location>
        <begin position="972"/>
        <end position="983"/>
    </location>
</feature>
<proteinExistence type="predicted"/>
<keyword evidence="1" id="KW-0479">Metal-binding</keyword>
<dbReference type="PANTHER" id="PTHR30313">
    <property type="entry name" value="DNA PRIMASE"/>
    <property type="match status" value="1"/>
</dbReference>
<evidence type="ECO:0000256" key="3">
    <source>
        <dbReference type="ARBA" id="ARBA00022833"/>
    </source>
</evidence>
<dbReference type="CDD" id="cd03364">
    <property type="entry name" value="TOPRIM_DnaG_primases"/>
    <property type="match status" value="1"/>
</dbReference>
<evidence type="ECO:0000259" key="5">
    <source>
        <dbReference type="SMART" id="SM00400"/>
    </source>
</evidence>
<dbReference type="Gene3D" id="3.90.580.10">
    <property type="entry name" value="Zinc finger, CHC2-type domain"/>
    <property type="match status" value="1"/>
</dbReference>
<accession>A0ABX0GM91</accession>
<dbReference type="SMART" id="SM00400">
    <property type="entry name" value="ZnF_CHCC"/>
    <property type="match status" value="1"/>
</dbReference>
<keyword evidence="7" id="KW-1185">Reference proteome</keyword>
<dbReference type="Pfam" id="PF01807">
    <property type="entry name" value="Zn_ribbon_DnaG"/>
    <property type="match status" value="1"/>
</dbReference>
<comment type="caution">
    <text evidence="6">The sequence shown here is derived from an EMBL/GenBank/DDBJ whole genome shotgun (WGS) entry which is preliminary data.</text>
</comment>
<dbReference type="InterPro" id="IPR037068">
    <property type="entry name" value="DNA_primase_core_N_sf"/>
</dbReference>
<dbReference type="Gene3D" id="3.40.1360.10">
    <property type="match status" value="1"/>
</dbReference>
<organism evidence="6 7">
    <name type="scientific">Photorhabdus tasmaniensis</name>
    <dbReference type="NCBI Taxonomy" id="1004159"/>
    <lineage>
        <taxon>Bacteria</taxon>
        <taxon>Pseudomonadati</taxon>
        <taxon>Pseudomonadota</taxon>
        <taxon>Gammaproteobacteria</taxon>
        <taxon>Enterobacterales</taxon>
        <taxon>Morganellaceae</taxon>
        <taxon>Photorhabdus</taxon>
    </lineage>
</organism>
<evidence type="ECO:0000313" key="7">
    <source>
        <dbReference type="Proteomes" id="UP000697802"/>
    </source>
</evidence>
<dbReference type="InterPro" id="IPR002694">
    <property type="entry name" value="Znf_CHC2"/>
</dbReference>
<feature type="region of interest" description="Disordered" evidence="4">
    <location>
        <begin position="949"/>
        <end position="1121"/>
    </location>
</feature>
<evidence type="ECO:0000256" key="4">
    <source>
        <dbReference type="SAM" id="MobiDB-lite"/>
    </source>
</evidence>
<name>A0ABX0GM91_9GAMM</name>
<feature type="compositionally biased region" description="Basic and acidic residues" evidence="4">
    <location>
        <begin position="955"/>
        <end position="971"/>
    </location>
</feature>
<feature type="domain" description="Zinc finger CHC2-type" evidence="5">
    <location>
        <begin position="36"/>
        <end position="90"/>
    </location>
</feature>
<dbReference type="InterPro" id="IPR036977">
    <property type="entry name" value="DNA_primase_Znf_CHC2"/>
</dbReference>
<dbReference type="InterPro" id="IPR050219">
    <property type="entry name" value="DnaG_primase"/>
</dbReference>
<dbReference type="SUPFAM" id="SSF57783">
    <property type="entry name" value="Zinc beta-ribbon"/>
    <property type="match status" value="1"/>
</dbReference>
<dbReference type="InterPro" id="IPR034151">
    <property type="entry name" value="TOPRIM_DnaG_bac"/>
</dbReference>
<reference evidence="6 7" key="1">
    <citation type="submission" date="2018-02" db="EMBL/GenBank/DDBJ databases">
        <authorList>
            <person name="Machado R.A."/>
        </authorList>
    </citation>
    <scope>NUCLEOTIDE SEQUENCE [LARGE SCALE GENOMIC DNA]</scope>
    <source>
        <strain evidence="6 7">T327</strain>
    </source>
</reference>
<keyword evidence="2" id="KW-0863">Zinc-finger</keyword>
<keyword evidence="3" id="KW-0862">Zinc</keyword>
<feature type="region of interest" description="Disordered" evidence="4">
    <location>
        <begin position="405"/>
        <end position="425"/>
    </location>
</feature>